<dbReference type="EMBL" id="CAJNIZ010008578">
    <property type="protein sequence ID" value="CAE7269096.1"/>
    <property type="molecule type" value="Genomic_DNA"/>
</dbReference>
<evidence type="ECO:0000256" key="2">
    <source>
        <dbReference type="ARBA" id="ARBA00023043"/>
    </source>
</evidence>
<keyword evidence="1" id="KW-0677">Repeat</keyword>
<feature type="repeat" description="ANK" evidence="3">
    <location>
        <begin position="96"/>
        <end position="128"/>
    </location>
</feature>
<dbReference type="InterPro" id="IPR002110">
    <property type="entry name" value="Ankyrin_rpt"/>
</dbReference>
<dbReference type="SUPFAM" id="SSF48403">
    <property type="entry name" value="Ankyrin repeat"/>
    <property type="match status" value="1"/>
</dbReference>
<keyword evidence="5" id="KW-1185">Reference proteome</keyword>
<protein>
    <submittedName>
        <fullName evidence="4">Caskin1 protein</fullName>
    </submittedName>
</protein>
<dbReference type="PANTHER" id="PTHR24198:SF165">
    <property type="entry name" value="ANKYRIN REPEAT-CONTAINING PROTEIN-RELATED"/>
    <property type="match status" value="1"/>
</dbReference>
<gene>
    <name evidence="4" type="primary">Caskin1</name>
    <name evidence="4" type="ORF">SPIL2461_LOCUS5885</name>
</gene>
<dbReference type="PROSITE" id="PS50088">
    <property type="entry name" value="ANK_REPEAT"/>
    <property type="match status" value="1"/>
</dbReference>
<dbReference type="OrthoDB" id="286878at2759"/>
<dbReference type="AlphaFoldDB" id="A0A812MKH2"/>
<name>A0A812MKH2_SYMPI</name>
<evidence type="ECO:0000256" key="3">
    <source>
        <dbReference type="PROSITE-ProRule" id="PRU00023"/>
    </source>
</evidence>
<evidence type="ECO:0000313" key="4">
    <source>
        <dbReference type="EMBL" id="CAE7269096.1"/>
    </source>
</evidence>
<dbReference type="Gene3D" id="1.25.40.20">
    <property type="entry name" value="Ankyrin repeat-containing domain"/>
    <property type="match status" value="1"/>
</dbReference>
<sequence length="271" mass="30448">MVNDAKKTQADQKAQLLRFLQWQSTPGVNLVQNETDAVACCLSLGTRDLYSILDNFGSTALALACRWGMQQLAQVILTTAALTQERSAYVNKPNDMGWTPLLLAAQNGHHLICEDLLLAQADPNLPTEGTRLSALALAASYGHVNTVKLLLDLEWTRPPMNRAHPWMLSSDGRSALHFVRERLQSKLRLAGDADAEALDNYGILKPQRTELPEDYNNIERMLIHSMRVVPPPPGFEAQVQDEYLDVGTWHQILEELDLLRKKPARKTLHRR</sequence>
<dbReference type="SMART" id="SM00248">
    <property type="entry name" value="ANK"/>
    <property type="match status" value="3"/>
</dbReference>
<reference evidence="4" key="1">
    <citation type="submission" date="2021-02" db="EMBL/GenBank/DDBJ databases">
        <authorList>
            <person name="Dougan E. K."/>
            <person name="Rhodes N."/>
            <person name="Thang M."/>
            <person name="Chan C."/>
        </authorList>
    </citation>
    <scope>NUCLEOTIDE SEQUENCE</scope>
</reference>
<dbReference type="InterPro" id="IPR036770">
    <property type="entry name" value="Ankyrin_rpt-contain_sf"/>
</dbReference>
<organism evidence="4 5">
    <name type="scientific">Symbiodinium pilosum</name>
    <name type="common">Dinoflagellate</name>
    <dbReference type="NCBI Taxonomy" id="2952"/>
    <lineage>
        <taxon>Eukaryota</taxon>
        <taxon>Sar</taxon>
        <taxon>Alveolata</taxon>
        <taxon>Dinophyceae</taxon>
        <taxon>Suessiales</taxon>
        <taxon>Symbiodiniaceae</taxon>
        <taxon>Symbiodinium</taxon>
    </lineage>
</organism>
<dbReference type="Proteomes" id="UP000649617">
    <property type="component" value="Unassembled WGS sequence"/>
</dbReference>
<accession>A0A812MKH2</accession>
<evidence type="ECO:0000256" key="1">
    <source>
        <dbReference type="ARBA" id="ARBA00022737"/>
    </source>
</evidence>
<dbReference type="Pfam" id="PF12796">
    <property type="entry name" value="Ank_2"/>
    <property type="match status" value="1"/>
</dbReference>
<evidence type="ECO:0000313" key="5">
    <source>
        <dbReference type="Proteomes" id="UP000649617"/>
    </source>
</evidence>
<keyword evidence="2 3" id="KW-0040">ANK repeat</keyword>
<proteinExistence type="predicted"/>
<dbReference type="PANTHER" id="PTHR24198">
    <property type="entry name" value="ANKYRIN REPEAT AND PROTEIN KINASE DOMAIN-CONTAINING PROTEIN"/>
    <property type="match status" value="1"/>
</dbReference>
<comment type="caution">
    <text evidence="4">The sequence shown here is derived from an EMBL/GenBank/DDBJ whole genome shotgun (WGS) entry which is preliminary data.</text>
</comment>